<evidence type="ECO:0000256" key="3">
    <source>
        <dbReference type="SAM" id="SignalP"/>
    </source>
</evidence>
<evidence type="ECO:0000256" key="1">
    <source>
        <dbReference type="ARBA" id="ARBA00001974"/>
    </source>
</evidence>
<dbReference type="InterPro" id="IPR016167">
    <property type="entry name" value="FAD-bd_PCMH_sub1"/>
</dbReference>
<feature type="signal peptide" evidence="3">
    <location>
        <begin position="1"/>
        <end position="31"/>
    </location>
</feature>
<dbReference type="Gene3D" id="3.30.43.10">
    <property type="entry name" value="Uridine Diphospho-n-acetylenolpyruvylglucosamine Reductase, domain 2"/>
    <property type="match status" value="1"/>
</dbReference>
<dbReference type="Pfam" id="PF01565">
    <property type="entry name" value="FAD_binding_4"/>
    <property type="match status" value="1"/>
</dbReference>
<proteinExistence type="predicted"/>
<evidence type="ECO:0000259" key="4">
    <source>
        <dbReference type="PROSITE" id="PS51387"/>
    </source>
</evidence>
<dbReference type="InterPro" id="IPR010031">
    <property type="entry name" value="FAD_lactone_oxidase-like"/>
</dbReference>
<dbReference type="PANTHER" id="PTHR43762:SF5">
    <property type="entry name" value="FAD-BINDING PCMH-TYPE DOMAIN-CONTAINING PROTEIN"/>
    <property type="match status" value="1"/>
</dbReference>
<feature type="compositionally biased region" description="Polar residues" evidence="2">
    <location>
        <begin position="338"/>
        <end position="353"/>
    </location>
</feature>
<dbReference type="PANTHER" id="PTHR43762">
    <property type="entry name" value="L-GULONOLACTONE OXIDASE"/>
    <property type="match status" value="1"/>
</dbReference>
<dbReference type="Gene3D" id="3.30.465.10">
    <property type="match status" value="1"/>
</dbReference>
<gene>
    <name evidence="5" type="ORF">WJX84_003768</name>
</gene>
<dbReference type="InterPro" id="IPR006094">
    <property type="entry name" value="Oxid_FAD_bind_N"/>
</dbReference>
<organism evidence="5 6">
    <name type="scientific">Apatococcus fuscideae</name>
    <dbReference type="NCBI Taxonomy" id="2026836"/>
    <lineage>
        <taxon>Eukaryota</taxon>
        <taxon>Viridiplantae</taxon>
        <taxon>Chlorophyta</taxon>
        <taxon>core chlorophytes</taxon>
        <taxon>Trebouxiophyceae</taxon>
        <taxon>Chlorellales</taxon>
        <taxon>Chlorellaceae</taxon>
        <taxon>Apatococcus</taxon>
    </lineage>
</organism>
<name>A0AAW1RXX8_9CHLO</name>
<dbReference type="InterPro" id="IPR016169">
    <property type="entry name" value="FAD-bd_PCMH_sub2"/>
</dbReference>
<keyword evidence="6" id="KW-1185">Reference proteome</keyword>
<comment type="caution">
    <text evidence="5">The sequence shown here is derived from an EMBL/GenBank/DDBJ whole genome shotgun (WGS) entry which is preliminary data.</text>
</comment>
<dbReference type="GO" id="GO:0071949">
    <property type="term" value="F:FAD binding"/>
    <property type="evidence" value="ECO:0007669"/>
    <property type="project" value="InterPro"/>
</dbReference>
<evidence type="ECO:0000256" key="2">
    <source>
        <dbReference type="SAM" id="MobiDB-lite"/>
    </source>
</evidence>
<dbReference type="InterPro" id="IPR016166">
    <property type="entry name" value="FAD-bd_PCMH"/>
</dbReference>
<dbReference type="AlphaFoldDB" id="A0AAW1RXX8"/>
<dbReference type="PROSITE" id="PS51387">
    <property type="entry name" value="FAD_PCMH"/>
    <property type="match status" value="1"/>
</dbReference>
<sequence length="539" mass="58178">MILCRSTSLLRRLCWRPALTITISWLVTARADQCRVTPDAASNYCGLPDALSNFQGNFACNSSVQIGRPQTILELRQQVQAFSKVKGVGVGHSWWADQFCAGDDSNAINIVLTELNSTLSLLEAPQYPSSPSANFPIHIDEQKGSVTVAAGISQRLLLDYLANYKSAQAINGYTLGAFSWFVDQTIGGAVATGTHGSSFKYNSLSSQLLALEVVLANGTLTTFTKSAYPHFWKALQVSVGRLGIITQLTLSIVPQQAVQRSLVQISDAQFAQQVKLTQDAYTAALASNNQTNVVAALAQLDETQAFWFVPTQSAWRVDYTHIAPQAVAVNGTLSAEAANTTQGGGSAPTSSDAVSAMDGPVAPDVHHQVPLPAQAPNPALAGNARWWSNFYANLAQQTVTPGVFTDRQAYLSQTDSQSKEMQNMDPYDQYEVVNEASSKNLGDGFRVPALIRFIGDEQPYLANAHGGPRMFVNMEDHVSRQTGQPNQPFLELDPTSKFQSQSNVWTWNATHAGSSVVFSQCCGPDGFSSECQCASRSSC</sequence>
<protein>
    <recommendedName>
        <fullName evidence="4">FAD-binding PCMH-type domain-containing protein</fullName>
    </recommendedName>
</protein>
<keyword evidence="3" id="KW-0732">Signal</keyword>
<accession>A0AAW1RXX8</accession>
<dbReference type="SUPFAM" id="SSF56176">
    <property type="entry name" value="FAD-binding/transporter-associated domain-like"/>
    <property type="match status" value="1"/>
</dbReference>
<evidence type="ECO:0000313" key="6">
    <source>
        <dbReference type="Proteomes" id="UP001485043"/>
    </source>
</evidence>
<feature type="chain" id="PRO_5043497766" description="FAD-binding PCMH-type domain-containing protein" evidence="3">
    <location>
        <begin position="32"/>
        <end position="539"/>
    </location>
</feature>
<feature type="region of interest" description="Disordered" evidence="2">
    <location>
        <begin position="338"/>
        <end position="376"/>
    </location>
</feature>
<evidence type="ECO:0000313" key="5">
    <source>
        <dbReference type="EMBL" id="KAK9838447.1"/>
    </source>
</evidence>
<dbReference type="InterPro" id="IPR036318">
    <property type="entry name" value="FAD-bd_PCMH-like_sf"/>
</dbReference>
<feature type="domain" description="FAD-binding PCMH-type" evidence="4">
    <location>
        <begin position="58"/>
        <end position="255"/>
    </location>
</feature>
<comment type="cofactor">
    <cofactor evidence="1">
        <name>FAD</name>
        <dbReference type="ChEBI" id="CHEBI:57692"/>
    </cofactor>
</comment>
<reference evidence="5 6" key="1">
    <citation type="journal article" date="2024" name="Nat. Commun.">
        <title>Phylogenomics reveals the evolutionary origins of lichenization in chlorophyte algae.</title>
        <authorList>
            <person name="Puginier C."/>
            <person name="Libourel C."/>
            <person name="Otte J."/>
            <person name="Skaloud P."/>
            <person name="Haon M."/>
            <person name="Grisel S."/>
            <person name="Petersen M."/>
            <person name="Berrin J.G."/>
            <person name="Delaux P.M."/>
            <person name="Dal Grande F."/>
            <person name="Keller J."/>
        </authorList>
    </citation>
    <scope>NUCLEOTIDE SEQUENCE [LARGE SCALE GENOMIC DNA]</scope>
    <source>
        <strain evidence="5 6">SAG 2523</strain>
    </source>
</reference>
<dbReference type="Proteomes" id="UP001485043">
    <property type="component" value="Unassembled WGS sequence"/>
</dbReference>
<dbReference type="GO" id="GO:0016899">
    <property type="term" value="F:oxidoreductase activity, acting on the CH-OH group of donors, oxygen as acceptor"/>
    <property type="evidence" value="ECO:0007669"/>
    <property type="project" value="InterPro"/>
</dbReference>
<dbReference type="EMBL" id="JALJOV010001895">
    <property type="protein sequence ID" value="KAK9838447.1"/>
    <property type="molecule type" value="Genomic_DNA"/>
</dbReference>